<feature type="domain" description="N-acetyltransferase" evidence="2">
    <location>
        <begin position="1"/>
        <end position="145"/>
    </location>
</feature>
<evidence type="ECO:0000259" key="2">
    <source>
        <dbReference type="PROSITE" id="PS51186"/>
    </source>
</evidence>
<evidence type="ECO:0000256" key="1">
    <source>
        <dbReference type="ARBA" id="ARBA00022679"/>
    </source>
</evidence>
<comment type="caution">
    <text evidence="3">The sequence shown here is derived from an EMBL/GenBank/DDBJ whole genome shotgun (WGS) entry which is preliminary data.</text>
</comment>
<dbReference type="PROSITE" id="PS51186">
    <property type="entry name" value="GNAT"/>
    <property type="match status" value="1"/>
</dbReference>
<dbReference type="PANTHER" id="PTHR13947:SF37">
    <property type="entry name" value="LD18367P"/>
    <property type="match status" value="1"/>
</dbReference>
<accession>A0A934JTI3</accession>
<dbReference type="EMBL" id="JAEMNX010000029">
    <property type="protein sequence ID" value="MBJ7539684.1"/>
    <property type="molecule type" value="Genomic_DNA"/>
</dbReference>
<dbReference type="SUPFAM" id="SSF55729">
    <property type="entry name" value="Acyl-CoA N-acyltransferases (Nat)"/>
    <property type="match status" value="1"/>
</dbReference>
<keyword evidence="1" id="KW-0808">Transferase</keyword>
<dbReference type="Gene3D" id="3.40.630.30">
    <property type="match status" value="1"/>
</dbReference>
<evidence type="ECO:0000313" key="3">
    <source>
        <dbReference type="EMBL" id="MBJ7539684.1"/>
    </source>
</evidence>
<keyword evidence="4" id="KW-1185">Reference proteome</keyword>
<gene>
    <name evidence="3" type="ORF">I8J31_18570</name>
</gene>
<proteinExistence type="predicted"/>
<dbReference type="CDD" id="cd04301">
    <property type="entry name" value="NAT_SF"/>
    <property type="match status" value="1"/>
</dbReference>
<protein>
    <submittedName>
        <fullName evidence="3">GNAT family N-acetyltransferase</fullName>
    </submittedName>
</protein>
<dbReference type="PANTHER" id="PTHR13947">
    <property type="entry name" value="GNAT FAMILY N-ACETYLTRANSFERASE"/>
    <property type="match status" value="1"/>
</dbReference>
<dbReference type="Pfam" id="PF00583">
    <property type="entry name" value="Acetyltransf_1"/>
    <property type="match status" value="1"/>
</dbReference>
<dbReference type="RefSeq" id="WP_199470078.1">
    <property type="nucleotide sequence ID" value="NZ_JAEMNX010000029.1"/>
</dbReference>
<dbReference type="GO" id="GO:0008080">
    <property type="term" value="F:N-acetyltransferase activity"/>
    <property type="evidence" value="ECO:0007669"/>
    <property type="project" value="InterPro"/>
</dbReference>
<dbReference type="InterPro" id="IPR016181">
    <property type="entry name" value="Acyl_CoA_acyltransferase"/>
</dbReference>
<dbReference type="AlphaFoldDB" id="A0A934JTI3"/>
<dbReference type="InterPro" id="IPR000182">
    <property type="entry name" value="GNAT_dom"/>
</dbReference>
<dbReference type="Proteomes" id="UP000628710">
    <property type="component" value="Unassembled WGS sequence"/>
</dbReference>
<name>A0A934JTI3_9GAMM</name>
<reference evidence="3" key="1">
    <citation type="submission" date="2020-12" db="EMBL/GenBank/DDBJ databases">
        <title>Marinomonas arctica sp. nov., a psychrotolerant bacterium isolated from the Arctic.</title>
        <authorList>
            <person name="Zhang Y."/>
        </authorList>
    </citation>
    <scope>NUCLEOTIDE SEQUENCE</scope>
    <source>
        <strain evidence="3">C1424</strain>
    </source>
</reference>
<sequence>MLIRNAKIQDTQAIARVAEALGYKKTQESQSDGIFHQRLTHLLDSINDQVWVAELDGQVIGWLHAQHAYRAASADFIEILGLSVDSNARQQGGGRALVEKAKHWAETENITLRVRTNETREVAKAFYAALGFSLSKKQAVFEAGA</sequence>
<organism evidence="3 4">
    <name type="scientific">Marinomonas transparens</name>
    <dbReference type="NCBI Taxonomy" id="2795388"/>
    <lineage>
        <taxon>Bacteria</taxon>
        <taxon>Pseudomonadati</taxon>
        <taxon>Pseudomonadota</taxon>
        <taxon>Gammaproteobacteria</taxon>
        <taxon>Oceanospirillales</taxon>
        <taxon>Oceanospirillaceae</taxon>
        <taxon>Marinomonas</taxon>
    </lineage>
</organism>
<evidence type="ECO:0000313" key="4">
    <source>
        <dbReference type="Proteomes" id="UP000628710"/>
    </source>
</evidence>
<dbReference type="InterPro" id="IPR050769">
    <property type="entry name" value="NAT_camello-type"/>
</dbReference>